<proteinExistence type="predicted"/>
<dbReference type="EMBL" id="BARU01021360">
    <property type="protein sequence ID" value="GAH59680.1"/>
    <property type="molecule type" value="Genomic_DNA"/>
</dbReference>
<dbReference type="AlphaFoldDB" id="X1HRJ4"/>
<feature type="non-terminal residue" evidence="1">
    <location>
        <position position="1"/>
    </location>
</feature>
<sequence>QPIGCINKNGLGITHIRGGYVSISKDAVH</sequence>
<name>X1HRJ4_9ZZZZ</name>
<reference evidence="1" key="1">
    <citation type="journal article" date="2014" name="Front. Microbiol.">
        <title>High frequency of phylogenetically diverse reductive dehalogenase-homologous genes in deep subseafloor sedimentary metagenomes.</title>
        <authorList>
            <person name="Kawai M."/>
            <person name="Futagami T."/>
            <person name="Toyoda A."/>
            <person name="Takaki Y."/>
            <person name="Nishi S."/>
            <person name="Hori S."/>
            <person name="Arai W."/>
            <person name="Tsubouchi T."/>
            <person name="Morono Y."/>
            <person name="Uchiyama I."/>
            <person name="Ito T."/>
            <person name="Fujiyama A."/>
            <person name="Inagaki F."/>
            <person name="Takami H."/>
        </authorList>
    </citation>
    <scope>NUCLEOTIDE SEQUENCE</scope>
    <source>
        <strain evidence="1">Expedition CK06-06</strain>
    </source>
</reference>
<gene>
    <name evidence="1" type="ORF">S03H2_34967</name>
</gene>
<evidence type="ECO:0000313" key="1">
    <source>
        <dbReference type="EMBL" id="GAH59680.1"/>
    </source>
</evidence>
<comment type="caution">
    <text evidence="1">The sequence shown here is derived from an EMBL/GenBank/DDBJ whole genome shotgun (WGS) entry which is preliminary data.</text>
</comment>
<accession>X1HRJ4</accession>
<protein>
    <submittedName>
        <fullName evidence="1">Uncharacterized protein</fullName>
    </submittedName>
</protein>
<organism evidence="1">
    <name type="scientific">marine sediment metagenome</name>
    <dbReference type="NCBI Taxonomy" id="412755"/>
    <lineage>
        <taxon>unclassified sequences</taxon>
        <taxon>metagenomes</taxon>
        <taxon>ecological metagenomes</taxon>
    </lineage>
</organism>